<feature type="active site" evidence="5">
    <location>
        <position position="39"/>
    </location>
</feature>
<dbReference type="CDD" id="cd06530">
    <property type="entry name" value="S26_SPase_I"/>
    <property type="match status" value="1"/>
</dbReference>
<comment type="caution">
    <text evidence="8">The sequence shown here is derived from an EMBL/GenBank/DDBJ whole genome shotgun (WGS) entry which is preliminary data.</text>
</comment>
<feature type="transmembrane region" description="Helical" evidence="6">
    <location>
        <begin position="12"/>
        <end position="34"/>
    </location>
</feature>
<dbReference type="InterPro" id="IPR000223">
    <property type="entry name" value="Pept_S26A_signal_pept_1"/>
</dbReference>
<dbReference type="InterPro" id="IPR019533">
    <property type="entry name" value="Peptidase_S26"/>
</dbReference>
<dbReference type="Pfam" id="PF10502">
    <property type="entry name" value="Peptidase_S26"/>
    <property type="match status" value="1"/>
</dbReference>
<comment type="catalytic activity">
    <reaction evidence="1 6">
        <text>Cleavage of hydrophobic, N-terminal signal or leader sequences from secreted and periplasmic proteins.</text>
        <dbReference type="EC" id="3.4.21.89"/>
    </reaction>
</comment>
<comment type="similarity">
    <text evidence="2 6">Belongs to the peptidase S26 family.</text>
</comment>
<dbReference type="InterPro" id="IPR019757">
    <property type="entry name" value="Pept_S26A_signal_pept_1_Lys-AS"/>
</dbReference>
<dbReference type="PANTHER" id="PTHR43390">
    <property type="entry name" value="SIGNAL PEPTIDASE I"/>
    <property type="match status" value="1"/>
</dbReference>
<comment type="subcellular location">
    <subcellularLocation>
        <location evidence="6">Membrane</location>
        <topology evidence="6">Single-pass type II membrane protein</topology>
    </subcellularLocation>
</comment>
<dbReference type="PANTHER" id="PTHR43390:SF1">
    <property type="entry name" value="CHLOROPLAST PROCESSING PEPTIDASE"/>
    <property type="match status" value="1"/>
</dbReference>
<sequence>MLKAKLTAKGIIKALIIGVALGVILKFFALQALYISSGSMKDTLLVGDYVITEKVSYYFTKPHRGDVVVFKMPDEEFGRRFGFFQTLYYRLRGYLVPQPGLYVKRVIGLPGEELEIRNGFLYINGRLKPNYLFGNIDIKETLIPKNSYFLIGENIDESRDSRSFGVINSDDIVGRVWFIYLSRAPDKCTRRGCGSELEPIDKRVALRNIPSGLKKSERYYICKICGKIYRHYYDVIPHPRWKFWEGYRWDRMFKKVR</sequence>
<dbReference type="Gene3D" id="2.10.109.10">
    <property type="entry name" value="Umud Fragment, subunit A"/>
    <property type="match status" value="1"/>
</dbReference>
<dbReference type="Proteomes" id="UP000192611">
    <property type="component" value="Unassembled WGS sequence"/>
</dbReference>
<evidence type="ECO:0000313" key="8">
    <source>
        <dbReference type="EMBL" id="OQX91041.1"/>
    </source>
</evidence>
<proteinExistence type="inferred from homology"/>
<dbReference type="GO" id="GO:0006465">
    <property type="term" value="P:signal peptide processing"/>
    <property type="evidence" value="ECO:0007669"/>
    <property type="project" value="InterPro"/>
</dbReference>
<accession>A0A1W9S2G5</accession>
<keyword evidence="4 6" id="KW-0378">Hydrolase</keyword>
<evidence type="ECO:0000256" key="1">
    <source>
        <dbReference type="ARBA" id="ARBA00000677"/>
    </source>
</evidence>
<dbReference type="PRINTS" id="PR00727">
    <property type="entry name" value="LEADERPTASE"/>
</dbReference>
<evidence type="ECO:0000256" key="5">
    <source>
        <dbReference type="PIRSR" id="PIRSR600223-1"/>
    </source>
</evidence>
<evidence type="ECO:0000259" key="7">
    <source>
        <dbReference type="Pfam" id="PF10502"/>
    </source>
</evidence>
<evidence type="ECO:0000256" key="4">
    <source>
        <dbReference type="ARBA" id="ARBA00022801"/>
    </source>
</evidence>
<dbReference type="EC" id="3.4.21.89" evidence="3 6"/>
<evidence type="ECO:0000256" key="2">
    <source>
        <dbReference type="ARBA" id="ARBA00009370"/>
    </source>
</evidence>
<keyword evidence="6" id="KW-0812">Transmembrane</keyword>
<dbReference type="InterPro" id="IPR036286">
    <property type="entry name" value="LexA/Signal_pep-like_sf"/>
</dbReference>
<organism evidence="8 9">
    <name type="scientific">Candidatus Coatesbacteria bacterium 4484_99</name>
    <dbReference type="NCBI Taxonomy" id="1970774"/>
    <lineage>
        <taxon>Bacteria</taxon>
        <taxon>Candidatus Coatesiibacteriota</taxon>
    </lineage>
</organism>
<gene>
    <name evidence="8" type="ORF">B6D57_01145</name>
</gene>
<dbReference type="AlphaFoldDB" id="A0A1W9S2G5"/>
<dbReference type="NCBIfam" id="TIGR02227">
    <property type="entry name" value="sigpep_I_bact"/>
    <property type="match status" value="1"/>
</dbReference>
<evidence type="ECO:0000313" key="9">
    <source>
        <dbReference type="Proteomes" id="UP000192611"/>
    </source>
</evidence>
<dbReference type="GO" id="GO:0004252">
    <property type="term" value="F:serine-type endopeptidase activity"/>
    <property type="evidence" value="ECO:0007669"/>
    <property type="project" value="InterPro"/>
</dbReference>
<dbReference type="GO" id="GO:0016020">
    <property type="term" value="C:membrane"/>
    <property type="evidence" value="ECO:0007669"/>
    <property type="project" value="UniProtKB-SubCell"/>
</dbReference>
<evidence type="ECO:0000256" key="3">
    <source>
        <dbReference type="ARBA" id="ARBA00013208"/>
    </source>
</evidence>
<keyword evidence="6" id="KW-1133">Transmembrane helix</keyword>
<name>A0A1W9S2G5_9BACT</name>
<keyword evidence="6" id="KW-0645">Protease</keyword>
<dbReference type="SUPFAM" id="SSF51306">
    <property type="entry name" value="LexA/Signal peptidase"/>
    <property type="match status" value="1"/>
</dbReference>
<feature type="active site" evidence="5">
    <location>
        <position position="104"/>
    </location>
</feature>
<dbReference type="GO" id="GO:0009003">
    <property type="term" value="F:signal peptidase activity"/>
    <property type="evidence" value="ECO:0007669"/>
    <property type="project" value="UniProtKB-EC"/>
</dbReference>
<reference evidence="9" key="1">
    <citation type="submission" date="2017-03" db="EMBL/GenBank/DDBJ databases">
        <title>Novel pathways for hydrocarbon cycling and metabolic interdependencies in hydrothermal sediment communities.</title>
        <authorList>
            <person name="Dombrowski N."/>
            <person name="Seitz K."/>
            <person name="Teske A."/>
            <person name="Baker B."/>
        </authorList>
    </citation>
    <scope>NUCLEOTIDE SEQUENCE [LARGE SCALE GENOMIC DNA]</scope>
</reference>
<dbReference type="PROSITE" id="PS00760">
    <property type="entry name" value="SPASE_I_2"/>
    <property type="match status" value="1"/>
</dbReference>
<evidence type="ECO:0000256" key="6">
    <source>
        <dbReference type="RuleBase" id="RU362042"/>
    </source>
</evidence>
<keyword evidence="6" id="KW-0472">Membrane</keyword>
<dbReference type="EMBL" id="NATQ01000014">
    <property type="protein sequence ID" value="OQX91041.1"/>
    <property type="molecule type" value="Genomic_DNA"/>
</dbReference>
<protein>
    <recommendedName>
        <fullName evidence="3 6">Signal peptidase I</fullName>
        <ecNumber evidence="3 6">3.4.21.89</ecNumber>
    </recommendedName>
</protein>
<feature type="domain" description="Peptidase S26" evidence="7">
    <location>
        <begin position="11"/>
        <end position="180"/>
    </location>
</feature>